<gene>
    <name evidence="1" type="ORF">Baya_15090</name>
</gene>
<keyword evidence="2" id="KW-1185">Reference proteome</keyword>
<accession>A0A556VB22</accession>
<dbReference type="Proteomes" id="UP000319801">
    <property type="component" value="Unassembled WGS sequence"/>
</dbReference>
<dbReference type="EMBL" id="VCAZ01000203">
    <property type="protein sequence ID" value="TTG62698.1"/>
    <property type="molecule type" value="Genomic_DNA"/>
</dbReference>
<dbReference type="AlphaFoldDB" id="A0A556VB22"/>
<name>A0A556VB22_BAGYA</name>
<evidence type="ECO:0000313" key="2">
    <source>
        <dbReference type="Proteomes" id="UP000319801"/>
    </source>
</evidence>
<evidence type="ECO:0000313" key="1">
    <source>
        <dbReference type="EMBL" id="TTG62698.1"/>
    </source>
</evidence>
<comment type="caution">
    <text evidence="1">The sequence shown here is derived from an EMBL/GenBank/DDBJ whole genome shotgun (WGS) entry which is preliminary data.</text>
</comment>
<sequence length="103" mass="12047">MKRHRDILLSMHFTDRQPRLPRYKPHWSDLRSVCVLNKMKEFQVKSLYWPLAVEGLIGATVKEENEQSGSMECLFLFALLWTEANSMKCFALVTQLHRAHVAS</sequence>
<organism evidence="1 2">
    <name type="scientific">Bagarius yarrelli</name>
    <name type="common">Goonch</name>
    <name type="synonym">Bagrus yarrelli</name>
    <dbReference type="NCBI Taxonomy" id="175774"/>
    <lineage>
        <taxon>Eukaryota</taxon>
        <taxon>Metazoa</taxon>
        <taxon>Chordata</taxon>
        <taxon>Craniata</taxon>
        <taxon>Vertebrata</taxon>
        <taxon>Euteleostomi</taxon>
        <taxon>Actinopterygii</taxon>
        <taxon>Neopterygii</taxon>
        <taxon>Teleostei</taxon>
        <taxon>Ostariophysi</taxon>
        <taxon>Siluriformes</taxon>
        <taxon>Sisoridae</taxon>
        <taxon>Sisorinae</taxon>
        <taxon>Bagarius</taxon>
    </lineage>
</organism>
<proteinExistence type="predicted"/>
<protein>
    <submittedName>
        <fullName evidence="1">Uncharacterized protein</fullName>
    </submittedName>
</protein>
<reference evidence="1 2" key="1">
    <citation type="journal article" date="2019" name="Genome Biol. Evol.">
        <title>Whole-Genome Sequencing of the Giant Devil Catfish, Bagarius yarrelli.</title>
        <authorList>
            <person name="Jiang W."/>
            <person name="Lv Y."/>
            <person name="Cheng L."/>
            <person name="Yang K."/>
            <person name="Chao B."/>
            <person name="Wang X."/>
            <person name="Li Y."/>
            <person name="Pan X."/>
            <person name="You X."/>
            <person name="Zhang Y."/>
            <person name="Yang J."/>
            <person name="Li J."/>
            <person name="Zhang X."/>
            <person name="Liu S."/>
            <person name="Sun C."/>
            <person name="Yang J."/>
            <person name="Shi Q."/>
        </authorList>
    </citation>
    <scope>NUCLEOTIDE SEQUENCE [LARGE SCALE GENOMIC DNA]</scope>
    <source>
        <strain evidence="1">JWS20170419001</strain>
        <tissue evidence="1">Muscle</tissue>
    </source>
</reference>